<sequence length="102" mass="11590">MRPSRLQIQPLIHQVLLLLLSRTTEKDSERQEVEEKTGGKQRDSDGGVRDKDLCLQPYSWQRSSQPPTAPSQDEDAASSDLTVKLSEKEICMEQRQHTEGGR</sequence>
<feature type="compositionally biased region" description="Basic and acidic residues" evidence="1">
    <location>
        <begin position="23"/>
        <end position="53"/>
    </location>
</feature>
<keyword evidence="2" id="KW-0732">Signal</keyword>
<evidence type="ECO:0000313" key="3">
    <source>
        <dbReference type="EMBL" id="CAB1446628.1"/>
    </source>
</evidence>
<feature type="region of interest" description="Disordered" evidence="1">
    <location>
        <begin position="23"/>
        <end position="102"/>
    </location>
</feature>
<comment type="caution">
    <text evidence="3">The sequence shown here is derived from an EMBL/GenBank/DDBJ whole genome shotgun (WGS) entry which is preliminary data.</text>
</comment>
<dbReference type="AlphaFoldDB" id="A0A9N7YW54"/>
<accession>A0A9N7YW54</accession>
<keyword evidence="4" id="KW-1185">Reference proteome</keyword>
<dbReference type="Proteomes" id="UP001153269">
    <property type="component" value="Unassembled WGS sequence"/>
</dbReference>
<evidence type="ECO:0000313" key="4">
    <source>
        <dbReference type="Proteomes" id="UP001153269"/>
    </source>
</evidence>
<evidence type="ECO:0000256" key="1">
    <source>
        <dbReference type="SAM" id="MobiDB-lite"/>
    </source>
</evidence>
<feature type="compositionally biased region" description="Basic and acidic residues" evidence="1">
    <location>
        <begin position="85"/>
        <end position="102"/>
    </location>
</feature>
<gene>
    <name evidence="3" type="ORF">PLEPLA_LOCUS34353</name>
</gene>
<name>A0A9N7YW54_PLEPL</name>
<reference evidence="3" key="1">
    <citation type="submission" date="2020-03" db="EMBL/GenBank/DDBJ databases">
        <authorList>
            <person name="Weist P."/>
        </authorList>
    </citation>
    <scope>NUCLEOTIDE SEQUENCE</scope>
</reference>
<feature type="chain" id="PRO_5040181096" evidence="2">
    <location>
        <begin position="27"/>
        <end position="102"/>
    </location>
</feature>
<protein>
    <submittedName>
        <fullName evidence="3">Uncharacterized protein</fullName>
    </submittedName>
</protein>
<dbReference type="EMBL" id="CADEAL010003921">
    <property type="protein sequence ID" value="CAB1446628.1"/>
    <property type="molecule type" value="Genomic_DNA"/>
</dbReference>
<feature type="signal peptide" evidence="2">
    <location>
        <begin position="1"/>
        <end position="26"/>
    </location>
</feature>
<proteinExistence type="predicted"/>
<organism evidence="3 4">
    <name type="scientific">Pleuronectes platessa</name>
    <name type="common">European plaice</name>
    <dbReference type="NCBI Taxonomy" id="8262"/>
    <lineage>
        <taxon>Eukaryota</taxon>
        <taxon>Metazoa</taxon>
        <taxon>Chordata</taxon>
        <taxon>Craniata</taxon>
        <taxon>Vertebrata</taxon>
        <taxon>Euteleostomi</taxon>
        <taxon>Actinopterygii</taxon>
        <taxon>Neopterygii</taxon>
        <taxon>Teleostei</taxon>
        <taxon>Neoteleostei</taxon>
        <taxon>Acanthomorphata</taxon>
        <taxon>Carangaria</taxon>
        <taxon>Pleuronectiformes</taxon>
        <taxon>Pleuronectoidei</taxon>
        <taxon>Pleuronectidae</taxon>
        <taxon>Pleuronectes</taxon>
    </lineage>
</organism>
<evidence type="ECO:0000256" key="2">
    <source>
        <dbReference type="SAM" id="SignalP"/>
    </source>
</evidence>